<evidence type="ECO:0000259" key="2">
    <source>
        <dbReference type="Pfam" id="PF00082"/>
    </source>
</evidence>
<gene>
    <name evidence="3" type="ORF">OIT47_012085</name>
</gene>
<comment type="similarity">
    <text evidence="1">Belongs to the peptidase S8 family.</text>
</comment>
<sequence length="161" mass="17727">KRDQVWNYSVTQPDGTVEMHDFLIALKQVKDMHLDVLNVSIGFPVEDHKVTSVLRDIEKDGTIIVASAGDDGHGYPDFPANLPGIISVGSINSNREISIFSPNEGVSAYSIGEKILYNGHGYSGTSFAAPKITSLVLKDLRAHESHDWIMNHYKGGLLDYE</sequence>
<comment type="caution">
    <text evidence="1">Lacks conserved residue(s) required for the propagation of feature annotation.</text>
</comment>
<feature type="domain" description="Peptidase S8/S53" evidence="2">
    <location>
        <begin position="13"/>
        <end position="138"/>
    </location>
</feature>
<dbReference type="PROSITE" id="PS51892">
    <property type="entry name" value="SUBTILASE"/>
    <property type="match status" value="1"/>
</dbReference>
<evidence type="ECO:0000313" key="3">
    <source>
        <dbReference type="EMBL" id="MDF9301001.1"/>
    </source>
</evidence>
<dbReference type="InterPro" id="IPR000209">
    <property type="entry name" value="Peptidase_S8/S53_dom"/>
</dbReference>
<dbReference type="EMBL" id="JAOZFC020000005">
    <property type="protein sequence ID" value="MDF9301001.1"/>
    <property type="molecule type" value="Genomic_DNA"/>
</dbReference>
<name>A0ABT6D6A7_9LACO</name>
<organism evidence="3 4">
    <name type="scientific">Weissella fermenti</name>
    <dbReference type="NCBI Taxonomy" id="2987699"/>
    <lineage>
        <taxon>Bacteria</taxon>
        <taxon>Bacillati</taxon>
        <taxon>Bacillota</taxon>
        <taxon>Bacilli</taxon>
        <taxon>Lactobacillales</taxon>
        <taxon>Lactobacillaceae</taxon>
        <taxon>Weissella</taxon>
    </lineage>
</organism>
<protein>
    <submittedName>
        <fullName evidence="3">S8 family serine peptidase</fullName>
    </submittedName>
</protein>
<dbReference type="RefSeq" id="WP_264330394.1">
    <property type="nucleotide sequence ID" value="NZ_JAOZFC020000005.1"/>
</dbReference>
<keyword evidence="4" id="KW-1185">Reference proteome</keyword>
<reference evidence="3" key="1">
    <citation type="submission" date="2023-03" db="EMBL/GenBank/DDBJ databases">
        <title>Comparative genomics of Weissella fermenti BK2, and weissella type species.</title>
        <authorList>
            <person name="Lee J.K."/>
            <person name="Baek J.H."/>
            <person name="Kim J.M."/>
            <person name="Choi D.G."/>
            <person name="Jeon C.O."/>
        </authorList>
    </citation>
    <scope>NUCLEOTIDE SEQUENCE</scope>
    <source>
        <strain evidence="3">BK2</strain>
    </source>
</reference>
<evidence type="ECO:0000313" key="4">
    <source>
        <dbReference type="Proteomes" id="UP001146336"/>
    </source>
</evidence>
<dbReference type="Gene3D" id="3.40.50.200">
    <property type="entry name" value="Peptidase S8/S53 domain"/>
    <property type="match status" value="1"/>
</dbReference>
<dbReference type="InterPro" id="IPR036852">
    <property type="entry name" value="Peptidase_S8/S53_dom_sf"/>
</dbReference>
<feature type="non-terminal residue" evidence="3">
    <location>
        <position position="1"/>
    </location>
</feature>
<dbReference type="SUPFAM" id="SSF52743">
    <property type="entry name" value="Subtilisin-like"/>
    <property type="match status" value="1"/>
</dbReference>
<proteinExistence type="inferred from homology"/>
<comment type="caution">
    <text evidence="3">The sequence shown here is derived from an EMBL/GenBank/DDBJ whole genome shotgun (WGS) entry which is preliminary data.</text>
</comment>
<dbReference type="Pfam" id="PF00082">
    <property type="entry name" value="Peptidase_S8"/>
    <property type="match status" value="1"/>
</dbReference>
<accession>A0ABT6D6A7</accession>
<evidence type="ECO:0000256" key="1">
    <source>
        <dbReference type="PROSITE-ProRule" id="PRU01240"/>
    </source>
</evidence>
<dbReference type="Proteomes" id="UP001146336">
    <property type="component" value="Unassembled WGS sequence"/>
</dbReference>